<protein>
    <submittedName>
        <fullName evidence="1">Uncharacterized protein</fullName>
    </submittedName>
</protein>
<dbReference type="Proteomes" id="UP000178585">
    <property type="component" value="Unassembled WGS sequence"/>
</dbReference>
<name>A0A1F4XX96_9BACT</name>
<accession>A0A1F4XX96</accession>
<comment type="caution">
    <text evidence="1">The sequence shown here is derived from an EMBL/GenBank/DDBJ whole genome shotgun (WGS) entry which is preliminary data.</text>
</comment>
<gene>
    <name evidence="1" type="ORF">A2949_03230</name>
</gene>
<proteinExistence type="predicted"/>
<organism evidence="1 2">
    <name type="scientific">Candidatus Adlerbacteria bacterium RIFCSPLOWO2_01_FULL_54_21b</name>
    <dbReference type="NCBI Taxonomy" id="1797245"/>
    <lineage>
        <taxon>Bacteria</taxon>
        <taxon>Candidatus Adleribacteriota</taxon>
    </lineage>
</organism>
<evidence type="ECO:0000313" key="1">
    <source>
        <dbReference type="EMBL" id="OGC86332.1"/>
    </source>
</evidence>
<reference evidence="1 2" key="1">
    <citation type="journal article" date="2016" name="Nat. Commun.">
        <title>Thousands of microbial genomes shed light on interconnected biogeochemical processes in an aquifer system.</title>
        <authorList>
            <person name="Anantharaman K."/>
            <person name="Brown C.T."/>
            <person name="Hug L.A."/>
            <person name="Sharon I."/>
            <person name="Castelle C.J."/>
            <person name="Probst A.J."/>
            <person name="Thomas B.C."/>
            <person name="Singh A."/>
            <person name="Wilkins M.J."/>
            <person name="Karaoz U."/>
            <person name="Brodie E.L."/>
            <person name="Williams K.H."/>
            <person name="Hubbard S.S."/>
            <person name="Banfield J.F."/>
        </authorList>
    </citation>
    <scope>NUCLEOTIDE SEQUENCE [LARGE SCALE GENOMIC DNA]</scope>
</reference>
<dbReference type="EMBL" id="MEWZ01000025">
    <property type="protein sequence ID" value="OGC86332.1"/>
    <property type="molecule type" value="Genomic_DNA"/>
</dbReference>
<dbReference type="STRING" id="1797245.A2949_03230"/>
<evidence type="ECO:0000313" key="2">
    <source>
        <dbReference type="Proteomes" id="UP000178585"/>
    </source>
</evidence>
<dbReference type="AlphaFoldDB" id="A0A1F4XX96"/>
<sequence>MLKEVETICNGAVGLVVPMPTFPVKNELAEDVFWNEPPETVRPLEEANPAVDMPPVKVEVAVEVAWIAATYGVVVAVTFPELSKASNVEGLTFARFKAVPELNVSVPEVNWSEVSLLKNCVESMVSNVVASPPLEVRQAPLGIWKHPAESAIPLLKVEVAPDVNCNAPPLMTIPDDVALNPGATRPEYKVEVPDWKFPTDWTDKIEPGVVVPIPTFTAKLIMSPDCPKVKVFPPCPWIVEDSSKTKLEACPTSPIYTSPDPPPPIMTDSLPLVVSIRKSGAAVVEVAIVQANGELFTTVEVAAFK</sequence>